<comment type="caution">
    <text evidence="2">The sequence shown here is derived from an EMBL/GenBank/DDBJ whole genome shotgun (WGS) entry which is preliminary data.</text>
</comment>
<dbReference type="Proteomes" id="UP000765509">
    <property type="component" value="Unassembled WGS sequence"/>
</dbReference>
<reference evidence="2" key="1">
    <citation type="submission" date="2021-03" db="EMBL/GenBank/DDBJ databases">
        <title>Draft genome sequence of rust myrtle Austropuccinia psidii MF-1, a brazilian biotype.</title>
        <authorList>
            <person name="Quecine M.C."/>
            <person name="Pachon D.M.R."/>
            <person name="Bonatelli M.L."/>
            <person name="Correr F.H."/>
            <person name="Franceschini L.M."/>
            <person name="Leite T.F."/>
            <person name="Margarido G.R.A."/>
            <person name="Almeida C.A."/>
            <person name="Ferrarezi J.A."/>
            <person name="Labate C.A."/>
        </authorList>
    </citation>
    <scope>NUCLEOTIDE SEQUENCE</scope>
    <source>
        <strain evidence="2">MF-1</strain>
    </source>
</reference>
<sequence length="137" mass="14878">MGSFISPQQTWDPLQMQASLLAQMPSNSNSSKLPPCRTAIDGWIRPGRNPPNPPNPPNSRNPPNSSKLSLDPSLLLGCLLGARRDPSWKSPAMSALPHSRTSGHAAWKLLRRMLVSLATSKSDTSCLASDVFPCIHR</sequence>
<feature type="compositionally biased region" description="Pro residues" evidence="1">
    <location>
        <begin position="48"/>
        <end position="60"/>
    </location>
</feature>
<protein>
    <submittedName>
        <fullName evidence="2">Uncharacterized protein</fullName>
    </submittedName>
</protein>
<evidence type="ECO:0000313" key="3">
    <source>
        <dbReference type="Proteomes" id="UP000765509"/>
    </source>
</evidence>
<dbReference type="EMBL" id="AVOT02064496">
    <property type="protein sequence ID" value="MBW0556896.1"/>
    <property type="molecule type" value="Genomic_DNA"/>
</dbReference>
<organism evidence="2 3">
    <name type="scientific">Austropuccinia psidii MF-1</name>
    <dbReference type="NCBI Taxonomy" id="1389203"/>
    <lineage>
        <taxon>Eukaryota</taxon>
        <taxon>Fungi</taxon>
        <taxon>Dikarya</taxon>
        <taxon>Basidiomycota</taxon>
        <taxon>Pucciniomycotina</taxon>
        <taxon>Pucciniomycetes</taxon>
        <taxon>Pucciniales</taxon>
        <taxon>Sphaerophragmiaceae</taxon>
        <taxon>Austropuccinia</taxon>
    </lineage>
</organism>
<name>A0A9Q3PED0_9BASI</name>
<gene>
    <name evidence="2" type="ORF">O181_096611</name>
</gene>
<keyword evidence="3" id="KW-1185">Reference proteome</keyword>
<proteinExistence type="predicted"/>
<evidence type="ECO:0000313" key="2">
    <source>
        <dbReference type="EMBL" id="MBW0556896.1"/>
    </source>
</evidence>
<feature type="region of interest" description="Disordered" evidence="1">
    <location>
        <begin position="22"/>
        <end position="71"/>
    </location>
</feature>
<dbReference type="AlphaFoldDB" id="A0A9Q3PED0"/>
<evidence type="ECO:0000256" key="1">
    <source>
        <dbReference type="SAM" id="MobiDB-lite"/>
    </source>
</evidence>
<feature type="compositionally biased region" description="Polar residues" evidence="1">
    <location>
        <begin position="22"/>
        <end position="32"/>
    </location>
</feature>
<feature type="compositionally biased region" description="Low complexity" evidence="1">
    <location>
        <begin position="61"/>
        <end position="71"/>
    </location>
</feature>
<accession>A0A9Q3PED0</accession>